<keyword evidence="1" id="KW-0812">Transmembrane</keyword>
<dbReference type="RefSeq" id="YP_009017769.1">
    <property type="nucleotide sequence ID" value="NC_023736.1"/>
</dbReference>
<dbReference type="Pfam" id="PF10746">
    <property type="entry name" value="Phage_holin_2_2"/>
    <property type="match status" value="1"/>
</dbReference>
<dbReference type="GeneID" id="18559184"/>
<sequence>MVNLDMQNGIVQFAPPAVVAGEAVARIAGLSINEWFYIVAIFCMVISTITTSVVAVLKSRNKNKEE</sequence>
<evidence type="ECO:0000313" key="3">
    <source>
        <dbReference type="Proteomes" id="UP000008913"/>
    </source>
</evidence>
<dbReference type="EMBL" id="AB597179">
    <property type="protein sequence ID" value="BAJ51836.1"/>
    <property type="molecule type" value="Genomic_DNA"/>
</dbReference>
<accession>E5RV28</accession>
<dbReference type="GO" id="GO:0044659">
    <property type="term" value="P:viral release from host cell by cytolysis"/>
    <property type="evidence" value="ECO:0007669"/>
    <property type="project" value="InterPro"/>
</dbReference>
<organism evidence="2 3">
    <name type="scientific">Ralstonia phage RSB2</name>
    <dbReference type="NCBI Taxonomy" id="913183"/>
    <lineage>
        <taxon>Viruses</taxon>
        <taxon>Duplodnaviria</taxon>
        <taxon>Heunggongvirae</taxon>
        <taxon>Uroviricota</taxon>
        <taxon>Caudoviricetes</taxon>
        <taxon>Autographivirales</taxon>
        <taxon>Autotranscriptaviridae</taxon>
        <taxon>Kelmasvirus</taxon>
        <taxon>Kelmasvirus RSB2</taxon>
    </lineage>
</organism>
<dbReference type="InterPro" id="IPR019682">
    <property type="entry name" value="Phage_T7_Gp17.5_holin"/>
</dbReference>
<evidence type="ECO:0000313" key="2">
    <source>
        <dbReference type="EMBL" id="BAJ51836.1"/>
    </source>
</evidence>
<proteinExistence type="predicted"/>
<keyword evidence="1" id="KW-0472">Membrane</keyword>
<dbReference type="Proteomes" id="UP000008913">
    <property type="component" value="Segment"/>
</dbReference>
<evidence type="ECO:0000256" key="1">
    <source>
        <dbReference type="SAM" id="Phobius"/>
    </source>
</evidence>
<keyword evidence="1" id="KW-1133">Transmembrane helix</keyword>
<keyword evidence="3" id="KW-1185">Reference proteome</keyword>
<name>E5RV28_9CAUD</name>
<feature type="transmembrane region" description="Helical" evidence="1">
    <location>
        <begin position="35"/>
        <end position="57"/>
    </location>
</feature>
<gene>
    <name evidence="2" type="primary">ORF48</name>
</gene>
<dbReference type="KEGG" id="vg:18559184"/>
<protein>
    <submittedName>
        <fullName evidence="2">Putative lysis protein</fullName>
    </submittedName>
</protein>
<reference evidence="2 3" key="1">
    <citation type="submission" date="2010-10" db="EMBL/GenBank/DDBJ databases">
        <title>Genomic analysis of Ralstonia solanacearum phages RSB2 and RSB3.</title>
        <authorList>
            <person name="Kawasaki T."/>
            <person name="Ishikawa H."/>
            <person name="Shimizu M."/>
            <person name="Omoto W."/>
            <person name="Fujie M."/>
            <person name="Yamada T."/>
        </authorList>
    </citation>
    <scope>NUCLEOTIDE SEQUENCE [LARGE SCALE GENOMIC DNA]</scope>
    <source>
        <strain evidence="2">RSB2</strain>
    </source>
</reference>